<evidence type="ECO:0000313" key="1">
    <source>
        <dbReference type="EMBL" id="NGP90285.1"/>
    </source>
</evidence>
<keyword evidence="2" id="KW-1185">Reference proteome</keyword>
<gene>
    <name evidence="1" type="ORF">G3569_18165</name>
</gene>
<dbReference type="EMBL" id="JAALLS010000061">
    <property type="protein sequence ID" value="NGP90285.1"/>
    <property type="molecule type" value="Genomic_DNA"/>
</dbReference>
<comment type="caution">
    <text evidence="1">The sequence shown here is derived from an EMBL/GenBank/DDBJ whole genome shotgun (WGS) entry which is preliminary data.</text>
</comment>
<dbReference type="AlphaFoldDB" id="A0A6M1T9V7"/>
<dbReference type="InterPro" id="IPR021352">
    <property type="entry name" value="DUF2971"/>
</dbReference>
<proteinExistence type="predicted"/>
<reference evidence="1 2" key="1">
    <citation type="submission" date="2020-02" db="EMBL/GenBank/DDBJ databases">
        <title>Aliifodinibius halophilus 2W32, complete genome.</title>
        <authorList>
            <person name="Li Y."/>
            <person name="Wu S."/>
        </authorList>
    </citation>
    <scope>NUCLEOTIDE SEQUENCE [LARGE SCALE GENOMIC DNA]</scope>
    <source>
        <strain evidence="1 2">2W32</strain>
    </source>
</reference>
<organism evidence="1 2">
    <name type="scientific">Fodinibius halophilus</name>
    <dbReference type="NCBI Taxonomy" id="1736908"/>
    <lineage>
        <taxon>Bacteria</taxon>
        <taxon>Pseudomonadati</taxon>
        <taxon>Balneolota</taxon>
        <taxon>Balneolia</taxon>
        <taxon>Balneolales</taxon>
        <taxon>Balneolaceae</taxon>
        <taxon>Fodinibius</taxon>
    </lineage>
</organism>
<name>A0A6M1T9V7_9BACT</name>
<evidence type="ECO:0000313" key="2">
    <source>
        <dbReference type="Proteomes" id="UP000479132"/>
    </source>
</evidence>
<dbReference type="Proteomes" id="UP000479132">
    <property type="component" value="Unassembled WGS sequence"/>
</dbReference>
<dbReference type="Pfam" id="PF11185">
    <property type="entry name" value="DUF2971"/>
    <property type="match status" value="1"/>
</dbReference>
<sequence>MKESYINLDESDLNKPIYRIFSLKYFCELALTKKNTLVHPSKWDDPLENFLLNQKIQTDRGPARNHSRKNIYGQCWTFKNESDAMWRIYSSKKSGVKVKTTVKKLFNSLQNVCRKTDKKFCYIGKVEYYKREEIQSHIDKFKRTKKYSKNGLLEARKLLLKRETFSYEDEIRLISYFRERYPTSELFKYNVNPKKVFSEIALDPRLKNEKKENMIEKLTSLGFNSKDITQSKLYRLNKNEIRVLS</sequence>
<dbReference type="RefSeq" id="WP_165271505.1">
    <property type="nucleotide sequence ID" value="NZ_JAALLS010000061.1"/>
</dbReference>
<accession>A0A6M1T9V7</accession>
<protein>
    <submittedName>
        <fullName evidence="1">DUF2971 domain-containing protein</fullName>
    </submittedName>
</protein>